<dbReference type="GeneID" id="17251379"/>
<dbReference type="KEGG" id="ehx:EMIHUDRAFT_433220"/>
<organism evidence="1 2">
    <name type="scientific">Emiliania huxleyi (strain CCMP1516)</name>
    <dbReference type="NCBI Taxonomy" id="280463"/>
    <lineage>
        <taxon>Eukaryota</taxon>
        <taxon>Haptista</taxon>
        <taxon>Haptophyta</taxon>
        <taxon>Prymnesiophyceae</taxon>
        <taxon>Isochrysidales</taxon>
        <taxon>Noelaerhabdaceae</taxon>
        <taxon>Emiliania</taxon>
    </lineage>
</organism>
<proteinExistence type="predicted"/>
<dbReference type="Proteomes" id="UP000013827">
    <property type="component" value="Unassembled WGS sequence"/>
</dbReference>
<dbReference type="EnsemblProtists" id="EOD27288">
    <property type="protein sequence ID" value="EOD27288"/>
    <property type="gene ID" value="EMIHUDRAFT_443230"/>
</dbReference>
<dbReference type="EnsemblProtists" id="EOD05492">
    <property type="protein sequence ID" value="EOD05492"/>
    <property type="gene ID" value="EMIHUDRAFT_433220"/>
</dbReference>
<dbReference type="RefSeq" id="XP_005779717.1">
    <property type="nucleotide sequence ID" value="XM_005779660.1"/>
</dbReference>
<dbReference type="GeneID" id="17272833"/>
<dbReference type="KEGG" id="ehx:EMIHUDRAFT_443230"/>
<protein>
    <recommendedName>
        <fullName evidence="3">Secreted protein</fullName>
    </recommendedName>
</protein>
<dbReference type="AlphaFoldDB" id="A0A0D3JUV3"/>
<sequence>MPAPVVMAAVGAGAAAAHGAVLFVPPVAATVAYARFRSKQEAAVVPSSEGAGQHFSPPKTRAGKGVHFAADGESGRISATDRSGLLLTPCGSFAAALTRCLCSHDGRRTSTRTSRGSGRITELMDSLEYQKCLDDEENHDVVDLAGRPVAQATEARRPRSDLFRSVLGRDAAHIRVIGSGTVRTLS</sequence>
<reference evidence="1" key="2">
    <citation type="submission" date="2024-10" db="UniProtKB">
        <authorList>
            <consortium name="EnsemblProtists"/>
        </authorList>
    </citation>
    <scope>IDENTIFICATION</scope>
</reference>
<evidence type="ECO:0008006" key="3">
    <source>
        <dbReference type="Google" id="ProtNLM"/>
    </source>
</evidence>
<dbReference type="RefSeq" id="XP_005757921.1">
    <property type="nucleotide sequence ID" value="XM_005757864.1"/>
</dbReference>
<reference evidence="2" key="1">
    <citation type="journal article" date="2013" name="Nature">
        <title>Pan genome of the phytoplankton Emiliania underpins its global distribution.</title>
        <authorList>
            <person name="Read B.A."/>
            <person name="Kegel J."/>
            <person name="Klute M.J."/>
            <person name="Kuo A."/>
            <person name="Lefebvre S.C."/>
            <person name="Maumus F."/>
            <person name="Mayer C."/>
            <person name="Miller J."/>
            <person name="Monier A."/>
            <person name="Salamov A."/>
            <person name="Young J."/>
            <person name="Aguilar M."/>
            <person name="Claverie J.M."/>
            <person name="Frickenhaus S."/>
            <person name="Gonzalez K."/>
            <person name="Herman E.K."/>
            <person name="Lin Y.C."/>
            <person name="Napier J."/>
            <person name="Ogata H."/>
            <person name="Sarno A.F."/>
            <person name="Shmutz J."/>
            <person name="Schroeder D."/>
            <person name="de Vargas C."/>
            <person name="Verret F."/>
            <person name="von Dassow P."/>
            <person name="Valentin K."/>
            <person name="Van de Peer Y."/>
            <person name="Wheeler G."/>
            <person name="Dacks J.B."/>
            <person name="Delwiche C.F."/>
            <person name="Dyhrman S.T."/>
            <person name="Glockner G."/>
            <person name="John U."/>
            <person name="Richards T."/>
            <person name="Worden A.Z."/>
            <person name="Zhang X."/>
            <person name="Grigoriev I.V."/>
            <person name="Allen A.E."/>
            <person name="Bidle K."/>
            <person name="Borodovsky M."/>
            <person name="Bowler C."/>
            <person name="Brownlee C."/>
            <person name="Cock J.M."/>
            <person name="Elias M."/>
            <person name="Gladyshev V.N."/>
            <person name="Groth M."/>
            <person name="Guda C."/>
            <person name="Hadaegh A."/>
            <person name="Iglesias-Rodriguez M.D."/>
            <person name="Jenkins J."/>
            <person name="Jones B.M."/>
            <person name="Lawson T."/>
            <person name="Leese F."/>
            <person name="Lindquist E."/>
            <person name="Lobanov A."/>
            <person name="Lomsadze A."/>
            <person name="Malik S.B."/>
            <person name="Marsh M.E."/>
            <person name="Mackinder L."/>
            <person name="Mock T."/>
            <person name="Mueller-Roeber B."/>
            <person name="Pagarete A."/>
            <person name="Parker M."/>
            <person name="Probert I."/>
            <person name="Quesneville H."/>
            <person name="Raines C."/>
            <person name="Rensing S.A."/>
            <person name="Riano-Pachon D.M."/>
            <person name="Richier S."/>
            <person name="Rokitta S."/>
            <person name="Shiraiwa Y."/>
            <person name="Soanes D.M."/>
            <person name="van der Giezen M."/>
            <person name="Wahlund T.M."/>
            <person name="Williams B."/>
            <person name="Wilson W."/>
            <person name="Wolfe G."/>
            <person name="Wurch L.L."/>
        </authorList>
    </citation>
    <scope>NUCLEOTIDE SEQUENCE</scope>
</reference>
<accession>A0A0D3JUV3</accession>
<keyword evidence="2" id="KW-1185">Reference proteome</keyword>
<evidence type="ECO:0000313" key="1">
    <source>
        <dbReference type="EnsemblProtists" id="EOD27288"/>
    </source>
</evidence>
<name>A0A0D3JUV3_EMIH1</name>
<evidence type="ECO:0000313" key="2">
    <source>
        <dbReference type="Proteomes" id="UP000013827"/>
    </source>
</evidence>
<dbReference type="PaxDb" id="2903-EOD05492"/>
<dbReference type="HOGENOM" id="CLU_1457021_0_0_1"/>